<dbReference type="Proteomes" id="UP000020681">
    <property type="component" value="Unassembled WGS sequence"/>
</dbReference>
<keyword evidence="2" id="KW-1185">Reference proteome</keyword>
<name>A0ABN0R831_MYCUL</name>
<gene>
    <name evidence="1" type="ORF">I551_0477</name>
</gene>
<dbReference type="SUPFAM" id="SSF51905">
    <property type="entry name" value="FAD/NAD(P)-binding domain"/>
    <property type="match status" value="1"/>
</dbReference>
<protein>
    <submittedName>
        <fullName evidence="1">FAD binding domain protein</fullName>
    </submittedName>
</protein>
<organism evidence="1 2">
    <name type="scientific">Mycobacterium ulcerans str. Harvey</name>
    <dbReference type="NCBI Taxonomy" id="1299332"/>
    <lineage>
        <taxon>Bacteria</taxon>
        <taxon>Bacillati</taxon>
        <taxon>Actinomycetota</taxon>
        <taxon>Actinomycetes</taxon>
        <taxon>Mycobacteriales</taxon>
        <taxon>Mycobacteriaceae</taxon>
        <taxon>Mycobacterium</taxon>
        <taxon>Mycobacterium ulcerans group</taxon>
    </lineage>
</organism>
<sequence length="78" mass="8553">MKEFDVVVVGGGHNGLVAAAYLARAGLRVRVLERLGYVGGQQSRSRRSTASRFVYPGIPTWSACCRRRSSKTWVPRSG</sequence>
<dbReference type="Pfam" id="PF13450">
    <property type="entry name" value="NAD_binding_8"/>
    <property type="match status" value="1"/>
</dbReference>
<comment type="caution">
    <text evidence="1">The sequence shown here is derived from an EMBL/GenBank/DDBJ whole genome shotgun (WGS) entry which is preliminary data.</text>
</comment>
<evidence type="ECO:0000313" key="2">
    <source>
        <dbReference type="Proteomes" id="UP000020681"/>
    </source>
</evidence>
<dbReference type="PANTHER" id="PTHR10668">
    <property type="entry name" value="PHYTOENE DEHYDROGENASE"/>
    <property type="match status" value="1"/>
</dbReference>
<dbReference type="Gene3D" id="3.50.50.60">
    <property type="entry name" value="FAD/NAD(P)-binding domain"/>
    <property type="match status" value="1"/>
</dbReference>
<evidence type="ECO:0000313" key="1">
    <source>
        <dbReference type="EMBL" id="EUA93030.1"/>
    </source>
</evidence>
<accession>A0ABN0R831</accession>
<proteinExistence type="predicted"/>
<dbReference type="EMBL" id="JAOL01000068">
    <property type="protein sequence ID" value="EUA93030.1"/>
    <property type="molecule type" value="Genomic_DNA"/>
</dbReference>
<dbReference type="InterPro" id="IPR036188">
    <property type="entry name" value="FAD/NAD-bd_sf"/>
</dbReference>
<dbReference type="PANTHER" id="PTHR10668:SF103">
    <property type="entry name" value="PYRIDINE NUCLEOTIDE-DISULFIDE OXIDOREDUCTASE DOMAIN-CONTAINING PROTEIN 2"/>
    <property type="match status" value="1"/>
</dbReference>
<reference evidence="1 2" key="1">
    <citation type="submission" date="2014-01" db="EMBL/GenBank/DDBJ databases">
        <authorList>
            <person name="Dobos K."/>
            <person name="Lenaerts A."/>
            <person name="Ordway D."/>
            <person name="DeGroote M.A."/>
            <person name="Parker T."/>
            <person name="Sizemore C."/>
            <person name="Tallon L.J."/>
            <person name="Sadzewicz L.K."/>
            <person name="Sengamalay N."/>
            <person name="Fraser C.M."/>
            <person name="Hine E."/>
            <person name="Shefchek K.A."/>
            <person name="Das S.P."/>
            <person name="Tettelin H."/>
        </authorList>
    </citation>
    <scope>NUCLEOTIDE SEQUENCE [LARGE SCALE GENOMIC DNA]</scope>
    <source>
        <strain evidence="1 2">Harvey</strain>
    </source>
</reference>